<evidence type="ECO:0000313" key="1">
    <source>
        <dbReference type="EMBL" id="KFF23674.1"/>
    </source>
</evidence>
<evidence type="ECO:0008006" key="3">
    <source>
        <dbReference type="Google" id="ProtNLM"/>
    </source>
</evidence>
<dbReference type="Proteomes" id="UP000028719">
    <property type="component" value="Unassembled WGS sequence"/>
</dbReference>
<keyword evidence="2" id="KW-1185">Reference proteome</keyword>
<comment type="caution">
    <text evidence="1">The sequence shown here is derived from an EMBL/GenBank/DDBJ whole genome shotgun (WGS) entry which is preliminary data.</text>
</comment>
<name>A0ABR4UGK7_9FLAO</name>
<reference evidence="1 2" key="1">
    <citation type="submission" date="2014-07" db="EMBL/GenBank/DDBJ databases">
        <title>Genome of Chryseobacterium vrystaatense LMG 22846.</title>
        <authorList>
            <person name="Pipes S.E."/>
            <person name="Stropko S.J."/>
            <person name="Newman J.D."/>
        </authorList>
    </citation>
    <scope>NUCLEOTIDE SEQUENCE [LARGE SCALE GENOMIC DNA]</scope>
    <source>
        <strain evidence="1 2">LMG 22846</strain>
    </source>
</reference>
<proteinExistence type="predicted"/>
<dbReference type="EMBL" id="JPRI01000012">
    <property type="protein sequence ID" value="KFF23674.1"/>
    <property type="molecule type" value="Genomic_DNA"/>
</dbReference>
<sequence>MFSGHVFSQNYSDRRSQFVKWNLGLNYSGGSLSNKEEKSSQWVNKYTATLSVDVALSEIFYFDSSTLYLQPFFEVSLPVKNPNNSEFKFVTYAGGLHLKKYLNSNFEKSRFFLLGGGKLEYVVWTLDYVKNNKEREYKSTQFDYVLNGGGGYVISDRIEVFALYSKGFGKAYTTTDLDHMTNLSSFSVGVKVTLVKNWWFTK</sequence>
<evidence type="ECO:0000313" key="2">
    <source>
        <dbReference type="Proteomes" id="UP000028719"/>
    </source>
</evidence>
<accession>A0ABR4UGK7</accession>
<organism evidence="1 2">
    <name type="scientific">Chryseobacterium vrystaatense</name>
    <dbReference type="NCBI Taxonomy" id="307480"/>
    <lineage>
        <taxon>Bacteria</taxon>
        <taxon>Pseudomonadati</taxon>
        <taxon>Bacteroidota</taxon>
        <taxon>Flavobacteriia</taxon>
        <taxon>Flavobacteriales</taxon>
        <taxon>Weeksellaceae</taxon>
        <taxon>Chryseobacterium group</taxon>
        <taxon>Chryseobacterium</taxon>
    </lineage>
</organism>
<gene>
    <name evidence="1" type="ORF">IW16_25880</name>
</gene>
<protein>
    <recommendedName>
        <fullName evidence="3">Outer membrane protein beta-barrel domain-containing protein</fullName>
    </recommendedName>
</protein>